<name>Q8FPJ4_COREF</name>
<proteinExistence type="predicted"/>
<dbReference type="HOGENOM" id="CLU_056776_1_0_11"/>
<protein>
    <recommendedName>
        <fullName evidence="6">HIT domain-containing protein</fullName>
    </recommendedName>
</protein>
<evidence type="ECO:0000256" key="1">
    <source>
        <dbReference type="ARBA" id="ARBA00022741"/>
    </source>
</evidence>
<feature type="binding site" evidence="3">
    <location>
        <begin position="158"/>
        <end position="161"/>
    </location>
    <ligand>
        <name>substrate</name>
    </ligand>
</feature>
<keyword evidence="1" id="KW-0547">Nucleotide-binding</keyword>
<evidence type="ECO:0000313" key="8">
    <source>
        <dbReference type="Proteomes" id="UP000001409"/>
    </source>
</evidence>
<feature type="binding site" evidence="3">
    <location>
        <position position="96"/>
    </location>
    <ligand>
        <name>substrate</name>
    </ligand>
</feature>
<dbReference type="CDD" id="cd01275">
    <property type="entry name" value="FHIT"/>
    <property type="match status" value="1"/>
</dbReference>
<keyword evidence="8" id="KW-1185">Reference proteome</keyword>
<evidence type="ECO:0000313" key="7">
    <source>
        <dbReference type="EMBL" id="BAC18594.1"/>
    </source>
</evidence>
<feature type="active site" description="Tele-AMP-histidine intermediate" evidence="2">
    <location>
        <position position="166"/>
    </location>
</feature>
<dbReference type="InterPro" id="IPR011146">
    <property type="entry name" value="HIT-like"/>
</dbReference>
<dbReference type="AlphaFoldDB" id="Q8FPJ4"/>
<feature type="short sequence motif" description="Histidine triad motif" evidence="4">
    <location>
        <begin position="164"/>
        <end position="168"/>
    </location>
</feature>
<dbReference type="Proteomes" id="UP000001409">
    <property type="component" value="Chromosome"/>
</dbReference>
<dbReference type="Gene3D" id="3.30.428.10">
    <property type="entry name" value="HIT-like"/>
    <property type="match status" value="1"/>
</dbReference>
<dbReference type="InterPro" id="IPR052908">
    <property type="entry name" value="AP-4-A_phosphorylase"/>
</dbReference>
<feature type="domain" description="HIT" evidence="6">
    <location>
        <begin position="70"/>
        <end position="179"/>
    </location>
</feature>
<feature type="compositionally biased region" description="Basic and acidic residues" evidence="5">
    <location>
        <begin position="1"/>
        <end position="10"/>
    </location>
</feature>
<evidence type="ECO:0000256" key="2">
    <source>
        <dbReference type="PIRSR" id="PIRSR639383-1"/>
    </source>
</evidence>
<dbReference type="InterPro" id="IPR036265">
    <property type="entry name" value="HIT-like_sf"/>
</dbReference>
<reference evidence="7 8" key="1">
    <citation type="journal article" date="2003" name="Genome Res.">
        <title>Comparative complete genome sequence analysis of the amino acid replacements responsible for the thermostability of Corynebacterium efficiens.</title>
        <authorList>
            <person name="Nishio Y."/>
            <person name="Nakamura Y."/>
            <person name="Kawarabayasi Y."/>
            <person name="Usuda Y."/>
            <person name="Kimura E."/>
            <person name="Sugimoto S."/>
            <person name="Matsui K."/>
            <person name="Yamagishi A."/>
            <person name="Kikuchi H."/>
            <person name="Ikeo K."/>
            <person name="Gojobori T."/>
        </authorList>
    </citation>
    <scope>NUCLEOTIDE SEQUENCE [LARGE SCALE GENOMIC DNA]</scope>
    <source>
        <strain evidence="8">DSM 44549 / YS-314 / AJ 12310 / JCM 11189 / NBRC 100395</strain>
    </source>
</reference>
<organism evidence="7 8">
    <name type="scientific">Corynebacterium efficiens (strain DSM 44549 / YS-314 / AJ 12310 / JCM 11189 / NBRC 100395)</name>
    <dbReference type="NCBI Taxonomy" id="196164"/>
    <lineage>
        <taxon>Bacteria</taxon>
        <taxon>Bacillati</taxon>
        <taxon>Actinomycetota</taxon>
        <taxon>Actinomycetes</taxon>
        <taxon>Mycobacteriales</taxon>
        <taxon>Corynebacteriaceae</taxon>
        <taxon>Corynebacterium</taxon>
    </lineage>
</organism>
<evidence type="ECO:0000259" key="6">
    <source>
        <dbReference type="PROSITE" id="PS51084"/>
    </source>
</evidence>
<dbReference type="GO" id="GO:0000166">
    <property type="term" value="F:nucleotide binding"/>
    <property type="evidence" value="ECO:0007669"/>
    <property type="project" value="UniProtKB-KW"/>
</dbReference>
<sequence>MQPSGDHHPGAGDTTDATDTAEHRVYLDRGVGTPDRLERIWAPYRMSYIKTHPRSSDAAAGEADPVKRDPFLEVPKMSDEDGLIVARGELVYCVLNLYPYNAGHMMVVPFRKERNLEDLTAGESAELMLFVQTAIRVLKTVSNPHAVNVGLNLGKASGGSVGDHLHVHIVPRWSGDANFMTIIDGTKVLPQTLRQTRALLAGAWGELDDAPGVTDPTLTSAVTTVPGPEVD</sequence>
<dbReference type="PANTHER" id="PTHR42997">
    <property type="entry name" value="HIT FAMILY HYDROLASE"/>
    <property type="match status" value="1"/>
</dbReference>
<dbReference type="GO" id="GO:0003824">
    <property type="term" value="F:catalytic activity"/>
    <property type="evidence" value="ECO:0007669"/>
    <property type="project" value="InterPro"/>
</dbReference>
<accession>Q8FPJ4</accession>
<dbReference type="InterPro" id="IPR039383">
    <property type="entry name" value="FHIT"/>
</dbReference>
<evidence type="ECO:0000256" key="4">
    <source>
        <dbReference type="PROSITE-ProRule" id="PRU00464"/>
    </source>
</evidence>
<feature type="region of interest" description="Disordered" evidence="5">
    <location>
        <begin position="1"/>
        <end position="27"/>
    </location>
</feature>
<evidence type="ECO:0000256" key="3">
    <source>
        <dbReference type="PIRSR" id="PIRSR639383-2"/>
    </source>
</evidence>
<dbReference type="Pfam" id="PF01230">
    <property type="entry name" value="HIT"/>
    <property type="match status" value="1"/>
</dbReference>
<dbReference type="SUPFAM" id="SSF54197">
    <property type="entry name" value="HIT-like"/>
    <property type="match status" value="1"/>
</dbReference>
<dbReference type="STRING" id="196164.gene:10742205"/>
<evidence type="ECO:0000256" key="5">
    <source>
        <dbReference type="SAM" id="MobiDB-lite"/>
    </source>
</evidence>
<feature type="binding site" evidence="3">
    <location>
        <position position="168"/>
    </location>
    <ligand>
        <name>substrate</name>
    </ligand>
</feature>
<dbReference type="EMBL" id="BA000035">
    <property type="protein sequence ID" value="BAC18594.1"/>
    <property type="molecule type" value="Genomic_DNA"/>
</dbReference>
<dbReference type="PROSITE" id="PS51084">
    <property type="entry name" value="HIT_2"/>
    <property type="match status" value="1"/>
</dbReference>
<dbReference type="eggNOG" id="COG0537">
    <property type="taxonomic scope" value="Bacteria"/>
</dbReference>
<dbReference type="KEGG" id="cef:CE1784"/>
<accession>C8NP90</accession>
<dbReference type="PANTHER" id="PTHR42997:SF1">
    <property type="entry name" value="AP-4-A PHOSPHORYLASE"/>
    <property type="match status" value="1"/>
</dbReference>